<dbReference type="Pfam" id="PF12867">
    <property type="entry name" value="DinB_2"/>
    <property type="match status" value="1"/>
</dbReference>
<dbReference type="Gene3D" id="1.20.120.450">
    <property type="entry name" value="dinb family like domain"/>
    <property type="match status" value="1"/>
</dbReference>
<evidence type="ECO:0000259" key="1">
    <source>
        <dbReference type="Pfam" id="PF12867"/>
    </source>
</evidence>
<proteinExistence type="predicted"/>
<dbReference type="SUPFAM" id="SSF109854">
    <property type="entry name" value="DinB/YfiT-like putative metalloenzymes"/>
    <property type="match status" value="1"/>
</dbReference>
<reference evidence="3" key="1">
    <citation type="submission" date="2016-06" db="EMBL/GenBank/DDBJ databases">
        <authorList>
            <person name="Varghese N."/>
            <person name="Submissions Spin"/>
        </authorList>
    </citation>
    <scope>NUCLEOTIDE SEQUENCE [LARGE SCALE GENOMIC DNA]</scope>
    <source>
        <strain evidence="3">DSM 43819</strain>
    </source>
</reference>
<organism evidence="2 3">
    <name type="scientific">Micromonospora inositola</name>
    <dbReference type="NCBI Taxonomy" id="47865"/>
    <lineage>
        <taxon>Bacteria</taxon>
        <taxon>Bacillati</taxon>
        <taxon>Actinomycetota</taxon>
        <taxon>Actinomycetes</taxon>
        <taxon>Micromonosporales</taxon>
        <taxon>Micromonosporaceae</taxon>
        <taxon>Micromonospora</taxon>
    </lineage>
</organism>
<gene>
    <name evidence="2" type="ORF">GA0070613_5324</name>
</gene>
<protein>
    <submittedName>
        <fullName evidence="2">DinB superfamily protein</fullName>
    </submittedName>
</protein>
<name>A0A1C5JSF7_9ACTN</name>
<feature type="domain" description="DinB-like" evidence="1">
    <location>
        <begin position="37"/>
        <end position="171"/>
    </location>
</feature>
<dbReference type="InterPro" id="IPR034660">
    <property type="entry name" value="DinB/YfiT-like"/>
</dbReference>
<dbReference type="EMBL" id="LT607754">
    <property type="protein sequence ID" value="SCG73520.1"/>
    <property type="molecule type" value="Genomic_DNA"/>
</dbReference>
<dbReference type="AlphaFoldDB" id="A0A1C5JSF7"/>
<dbReference type="InterPro" id="IPR024775">
    <property type="entry name" value="DinB-like"/>
</dbReference>
<evidence type="ECO:0000313" key="2">
    <source>
        <dbReference type="EMBL" id="SCG73520.1"/>
    </source>
</evidence>
<keyword evidence="3" id="KW-1185">Reference proteome</keyword>
<sequence>MDDSRWRRRYPDPVDRCDECAFVYASAPAEALPQLLRELGDRYAAALAEVPDLRRRPAEGVWSPLEYTCHVRDVLRVQGERLALALAVDEPEFTPMGRDERAVADAYNAQDPAVVLAELTAAGDHLAARFAVLGRAELARTGAYPWPQPQVRTLLWLGQHTVHEGEHHLLDIRRAARSKAATETAADPAG</sequence>
<dbReference type="Proteomes" id="UP000198221">
    <property type="component" value="Chromosome I"/>
</dbReference>
<evidence type="ECO:0000313" key="3">
    <source>
        <dbReference type="Proteomes" id="UP000198221"/>
    </source>
</evidence>
<accession>A0A1C5JSF7</accession>